<dbReference type="InterPro" id="IPR050833">
    <property type="entry name" value="Poly_Biosynth_Transport"/>
</dbReference>
<dbReference type="PANTHER" id="PTHR30250">
    <property type="entry name" value="PST FAMILY PREDICTED COLANIC ACID TRANSPORTER"/>
    <property type="match status" value="1"/>
</dbReference>
<reference evidence="8 9" key="1">
    <citation type="submission" date="2015-10" db="EMBL/GenBank/DDBJ databases">
        <title>Conservation of the essential genome among Caulobacter and Brevundimonas species.</title>
        <authorList>
            <person name="Scott D."/>
            <person name="Ely B."/>
        </authorList>
    </citation>
    <scope>NUCLEOTIDE SEQUENCE [LARGE SCALE GENOMIC DNA]</scope>
    <source>
        <strain evidence="8 9">CB4</strain>
    </source>
</reference>
<evidence type="ECO:0000313" key="9">
    <source>
        <dbReference type="Proteomes" id="UP000056905"/>
    </source>
</evidence>
<evidence type="ECO:0000256" key="4">
    <source>
        <dbReference type="ARBA" id="ARBA00022989"/>
    </source>
</evidence>
<evidence type="ECO:0000256" key="3">
    <source>
        <dbReference type="ARBA" id="ARBA00022692"/>
    </source>
</evidence>
<dbReference type="RefSeq" id="WP_062146056.1">
    <property type="nucleotide sequence ID" value="NZ_CP013002.1"/>
</dbReference>
<dbReference type="EMBL" id="CP013002">
    <property type="protein sequence ID" value="ALL13245.1"/>
    <property type="molecule type" value="Genomic_DNA"/>
</dbReference>
<feature type="transmembrane region" description="Helical" evidence="7">
    <location>
        <begin position="12"/>
        <end position="35"/>
    </location>
</feature>
<evidence type="ECO:0000313" key="8">
    <source>
        <dbReference type="EMBL" id="ALL13245.1"/>
    </source>
</evidence>
<feature type="transmembrane region" description="Helical" evidence="7">
    <location>
        <begin position="311"/>
        <end position="329"/>
    </location>
</feature>
<name>A0A0P0NZE2_9CAUL</name>
<keyword evidence="5 7" id="KW-0472">Membrane</keyword>
<evidence type="ECO:0000256" key="6">
    <source>
        <dbReference type="SAM" id="MobiDB-lite"/>
    </source>
</evidence>
<feature type="transmembrane region" description="Helical" evidence="7">
    <location>
        <begin position="404"/>
        <end position="424"/>
    </location>
</feature>
<protein>
    <submittedName>
        <fullName evidence="8">Teichoic acid transporter</fullName>
    </submittedName>
</protein>
<feature type="transmembrane region" description="Helical" evidence="7">
    <location>
        <begin position="92"/>
        <end position="118"/>
    </location>
</feature>
<keyword evidence="4 7" id="KW-1133">Transmembrane helix</keyword>
<comment type="subcellular location">
    <subcellularLocation>
        <location evidence="1">Cell membrane</location>
        <topology evidence="1">Multi-pass membrane protein</topology>
    </subcellularLocation>
</comment>
<keyword evidence="3 7" id="KW-0812">Transmembrane</keyword>
<dbReference type="Proteomes" id="UP000056905">
    <property type="component" value="Chromosome"/>
</dbReference>
<dbReference type="OrthoDB" id="493991at2"/>
<feature type="transmembrane region" description="Helical" evidence="7">
    <location>
        <begin position="130"/>
        <end position="151"/>
    </location>
</feature>
<dbReference type="Pfam" id="PF01943">
    <property type="entry name" value="Polysacc_synt"/>
    <property type="match status" value="1"/>
</dbReference>
<proteinExistence type="predicted"/>
<dbReference type="AlphaFoldDB" id="A0A0P0NZE2"/>
<dbReference type="STRING" id="69395.AQ619_07695"/>
<organism evidence="8 9">
    <name type="scientific">Caulobacter henricii</name>
    <dbReference type="NCBI Taxonomy" id="69395"/>
    <lineage>
        <taxon>Bacteria</taxon>
        <taxon>Pseudomonadati</taxon>
        <taxon>Pseudomonadota</taxon>
        <taxon>Alphaproteobacteria</taxon>
        <taxon>Caulobacterales</taxon>
        <taxon>Caulobacteraceae</taxon>
        <taxon>Caulobacter</taxon>
    </lineage>
</organism>
<evidence type="ECO:0000256" key="7">
    <source>
        <dbReference type="SAM" id="Phobius"/>
    </source>
</evidence>
<feature type="transmembrane region" description="Helical" evidence="7">
    <location>
        <begin position="377"/>
        <end position="398"/>
    </location>
</feature>
<dbReference type="PANTHER" id="PTHR30250:SF31">
    <property type="entry name" value="INNER MEMBRANE PROTEIN YGHQ"/>
    <property type="match status" value="1"/>
</dbReference>
<dbReference type="InterPro" id="IPR002797">
    <property type="entry name" value="Polysacc_synth"/>
</dbReference>
<sequence length="452" mass="47858">MSAERSVFARVLANAGTLLGGRTVNAIIGLAYIALTARGLDPVRMGLLYLITTFAQFLGEVVKFQSWQTVLQYGAEPLLKQDRRTFQQVVRLSLFLDLSSGLVGVTFGVIGALAFGSLLGWSKDMAPAAALYALTIVVMTSATSVGLLRLFDRFRYLAGEQAVSSMVRLIGSAIAFWQQAPFWAYLLAWAAGPLAAFLYVGVIAWRELAQRGLTDGFRLVGPLGKDLPGVWKFAWATNFSSSLDVAFTHVITLSVGALLGPAQAGLWRIGRQVADGLAKPARLVIPALYPELAKLRALGGDAAMRKLARQVALLGGAVAGLLLLITWLFGKPLLGLIMGQAYVGAADVMTWQVTAAAIGILALPLEPMLVSMRAAHLALRVRLVVSAIFLLALFPLVSSLGMNGAGAALVGAATAMAIGMFLTLRVRLASSGQPDENEASCAEDANDAKGDR</sequence>
<evidence type="ECO:0000256" key="2">
    <source>
        <dbReference type="ARBA" id="ARBA00022475"/>
    </source>
</evidence>
<evidence type="ECO:0000256" key="5">
    <source>
        <dbReference type="ARBA" id="ARBA00023136"/>
    </source>
</evidence>
<feature type="transmembrane region" description="Helical" evidence="7">
    <location>
        <begin position="47"/>
        <end position="71"/>
    </location>
</feature>
<feature type="region of interest" description="Disordered" evidence="6">
    <location>
        <begin position="433"/>
        <end position="452"/>
    </location>
</feature>
<evidence type="ECO:0000256" key="1">
    <source>
        <dbReference type="ARBA" id="ARBA00004651"/>
    </source>
</evidence>
<keyword evidence="2" id="KW-1003">Cell membrane</keyword>
<accession>A0A0P0NZE2</accession>
<keyword evidence="9" id="KW-1185">Reference proteome</keyword>
<feature type="transmembrane region" description="Helical" evidence="7">
    <location>
        <begin position="183"/>
        <end position="205"/>
    </location>
</feature>
<gene>
    <name evidence="8" type="ORF">AQ619_07695</name>
</gene>
<dbReference type="KEGG" id="chq:AQ619_07695"/>
<feature type="transmembrane region" description="Helical" evidence="7">
    <location>
        <begin position="341"/>
        <end position="365"/>
    </location>
</feature>
<dbReference type="GO" id="GO:0005886">
    <property type="term" value="C:plasma membrane"/>
    <property type="evidence" value="ECO:0007669"/>
    <property type="project" value="UniProtKB-SubCell"/>
</dbReference>